<proteinExistence type="predicted"/>
<comment type="caution">
    <text evidence="1">The sequence shown here is derived from an EMBL/GenBank/DDBJ whole genome shotgun (WGS) entry which is preliminary data.</text>
</comment>
<accession>A0A218VXD5</accession>
<organism evidence="1 2">
    <name type="scientific">Punica granatum</name>
    <name type="common">Pomegranate</name>
    <dbReference type="NCBI Taxonomy" id="22663"/>
    <lineage>
        <taxon>Eukaryota</taxon>
        <taxon>Viridiplantae</taxon>
        <taxon>Streptophyta</taxon>
        <taxon>Embryophyta</taxon>
        <taxon>Tracheophyta</taxon>
        <taxon>Spermatophyta</taxon>
        <taxon>Magnoliopsida</taxon>
        <taxon>eudicotyledons</taxon>
        <taxon>Gunneridae</taxon>
        <taxon>Pentapetalae</taxon>
        <taxon>rosids</taxon>
        <taxon>malvids</taxon>
        <taxon>Myrtales</taxon>
        <taxon>Lythraceae</taxon>
        <taxon>Punica</taxon>
    </lineage>
</organism>
<reference evidence="2" key="1">
    <citation type="journal article" date="2017" name="Plant J.">
        <title>The pomegranate (Punica granatum L.) genome and the genomics of punicalagin biosynthesis.</title>
        <authorList>
            <person name="Qin G."/>
            <person name="Xu C."/>
            <person name="Ming R."/>
            <person name="Tang H."/>
            <person name="Guyot R."/>
            <person name="Kramer E.M."/>
            <person name="Hu Y."/>
            <person name="Yi X."/>
            <person name="Qi Y."/>
            <person name="Xu X."/>
            <person name="Gao Z."/>
            <person name="Pan H."/>
            <person name="Jian J."/>
            <person name="Tian Y."/>
            <person name="Yue Z."/>
            <person name="Xu Y."/>
        </authorList>
    </citation>
    <scope>NUCLEOTIDE SEQUENCE [LARGE SCALE GENOMIC DNA]</scope>
    <source>
        <strain evidence="2">cv. Dabenzi</strain>
    </source>
</reference>
<name>A0A218VXD5_PUNGR</name>
<sequence length="64" mass="7214">MGSSQNVTFILIRVHGSPSIPSSALCSLLQAAVSVREPRLPKAYPLRNEFKVRHVHVRKIYLFP</sequence>
<protein>
    <submittedName>
        <fullName evidence="1">Uncharacterized protein</fullName>
    </submittedName>
</protein>
<dbReference type="AlphaFoldDB" id="A0A218VXD5"/>
<dbReference type="Proteomes" id="UP000197138">
    <property type="component" value="Unassembled WGS sequence"/>
</dbReference>
<evidence type="ECO:0000313" key="1">
    <source>
        <dbReference type="EMBL" id="OWM64878.1"/>
    </source>
</evidence>
<gene>
    <name evidence="1" type="ORF">CDL15_Pgr028595</name>
</gene>
<dbReference type="EMBL" id="MTKT01005739">
    <property type="protein sequence ID" value="OWM64878.1"/>
    <property type="molecule type" value="Genomic_DNA"/>
</dbReference>
<evidence type="ECO:0000313" key="2">
    <source>
        <dbReference type="Proteomes" id="UP000197138"/>
    </source>
</evidence>